<feature type="DNA-binding region" description="H-T-H motif" evidence="5">
    <location>
        <begin position="26"/>
        <end position="45"/>
    </location>
</feature>
<keyword evidence="1" id="KW-0678">Repressor</keyword>
<evidence type="ECO:0000256" key="3">
    <source>
        <dbReference type="ARBA" id="ARBA00023125"/>
    </source>
</evidence>
<dbReference type="EMBL" id="JAGIOE010000001">
    <property type="protein sequence ID" value="MBP2375222.1"/>
    <property type="molecule type" value="Genomic_DNA"/>
</dbReference>
<proteinExistence type="predicted"/>
<keyword evidence="4" id="KW-0804">Transcription</keyword>
<keyword evidence="2" id="KW-0805">Transcription regulation</keyword>
<dbReference type="Proteomes" id="UP000766570">
    <property type="component" value="Unassembled WGS sequence"/>
</dbReference>
<evidence type="ECO:0000313" key="7">
    <source>
        <dbReference type="EMBL" id="MBP2375222.1"/>
    </source>
</evidence>
<dbReference type="PRINTS" id="PR00455">
    <property type="entry name" value="HTHTETR"/>
</dbReference>
<organism evidence="7 8">
    <name type="scientific">Paeniglutamicibacter psychrophenolicus</name>
    <dbReference type="NCBI Taxonomy" id="257454"/>
    <lineage>
        <taxon>Bacteria</taxon>
        <taxon>Bacillati</taxon>
        <taxon>Actinomycetota</taxon>
        <taxon>Actinomycetes</taxon>
        <taxon>Micrococcales</taxon>
        <taxon>Micrococcaceae</taxon>
        <taxon>Paeniglutamicibacter</taxon>
    </lineage>
</organism>
<dbReference type="InterPro" id="IPR009057">
    <property type="entry name" value="Homeodomain-like_sf"/>
</dbReference>
<feature type="domain" description="HTH tetR-type" evidence="6">
    <location>
        <begin position="3"/>
        <end position="63"/>
    </location>
</feature>
<gene>
    <name evidence="7" type="ORF">JOF46_003134</name>
</gene>
<dbReference type="InterPro" id="IPR050109">
    <property type="entry name" value="HTH-type_TetR-like_transc_reg"/>
</dbReference>
<dbReference type="Gene3D" id="1.10.357.10">
    <property type="entry name" value="Tetracycline Repressor, domain 2"/>
    <property type="match status" value="1"/>
</dbReference>
<evidence type="ECO:0000256" key="2">
    <source>
        <dbReference type="ARBA" id="ARBA00023015"/>
    </source>
</evidence>
<dbReference type="PANTHER" id="PTHR30055:SF234">
    <property type="entry name" value="HTH-TYPE TRANSCRIPTIONAL REGULATOR BETI"/>
    <property type="match status" value="1"/>
</dbReference>
<evidence type="ECO:0000256" key="1">
    <source>
        <dbReference type="ARBA" id="ARBA00022491"/>
    </source>
</evidence>
<keyword evidence="3 5" id="KW-0238">DNA-binding</keyword>
<dbReference type="SUPFAM" id="SSF48498">
    <property type="entry name" value="Tetracyclin repressor-like, C-terminal domain"/>
    <property type="match status" value="1"/>
</dbReference>
<accession>A0ABS4WG96</accession>
<evidence type="ECO:0000259" key="6">
    <source>
        <dbReference type="PROSITE" id="PS50977"/>
    </source>
</evidence>
<dbReference type="RefSeq" id="WP_344032479.1">
    <property type="nucleotide sequence ID" value="NZ_BAAAMI010000008.1"/>
</dbReference>
<evidence type="ECO:0000313" key="8">
    <source>
        <dbReference type="Proteomes" id="UP000766570"/>
    </source>
</evidence>
<dbReference type="SUPFAM" id="SSF46689">
    <property type="entry name" value="Homeodomain-like"/>
    <property type="match status" value="1"/>
</dbReference>
<comment type="caution">
    <text evidence="7">The sequence shown here is derived from an EMBL/GenBank/DDBJ whole genome shotgun (WGS) entry which is preliminary data.</text>
</comment>
<dbReference type="PANTHER" id="PTHR30055">
    <property type="entry name" value="HTH-TYPE TRANSCRIPTIONAL REGULATOR RUTR"/>
    <property type="match status" value="1"/>
</dbReference>
<dbReference type="PROSITE" id="PS50977">
    <property type="entry name" value="HTH_TETR_2"/>
    <property type="match status" value="1"/>
</dbReference>
<reference evidence="7 8" key="1">
    <citation type="submission" date="2021-03" db="EMBL/GenBank/DDBJ databases">
        <title>Sequencing the genomes of 1000 actinobacteria strains.</title>
        <authorList>
            <person name="Klenk H.-P."/>
        </authorList>
    </citation>
    <scope>NUCLEOTIDE SEQUENCE [LARGE SCALE GENOMIC DNA]</scope>
    <source>
        <strain evidence="7 8">DSM 15454</strain>
    </source>
</reference>
<dbReference type="InterPro" id="IPR036271">
    <property type="entry name" value="Tet_transcr_reg_TetR-rel_C_sf"/>
</dbReference>
<evidence type="ECO:0000256" key="4">
    <source>
        <dbReference type="ARBA" id="ARBA00023163"/>
    </source>
</evidence>
<protein>
    <submittedName>
        <fullName evidence="7">AcrR family transcriptional regulator</fullName>
    </submittedName>
</protein>
<dbReference type="InterPro" id="IPR001647">
    <property type="entry name" value="HTH_TetR"/>
</dbReference>
<sequence length="189" mass="20306">MANDTQQRILEACSICIARDGVRGMRVQDVCKQAGISTGLVYYHFTDRDGLLAATLEYVNTDSVAKREDPAAGGSNSYAVLRELLLAEIQDDDSVRAKSIVWNEIRAIAVFEPPLATHLAASTAAWQSHVAELVKGHTGGPIEQCQETALLLTSLVEGLSSRWLSNQLDTVAAQAALERGLEAIMPANG</sequence>
<evidence type="ECO:0000256" key="5">
    <source>
        <dbReference type="PROSITE-ProRule" id="PRU00335"/>
    </source>
</evidence>
<dbReference type="Pfam" id="PF13977">
    <property type="entry name" value="TetR_C_6"/>
    <property type="match status" value="1"/>
</dbReference>
<dbReference type="InterPro" id="IPR039538">
    <property type="entry name" value="BetI_C"/>
</dbReference>
<name>A0ABS4WG96_9MICC</name>
<dbReference type="Pfam" id="PF00440">
    <property type="entry name" value="TetR_N"/>
    <property type="match status" value="1"/>
</dbReference>
<keyword evidence="8" id="KW-1185">Reference proteome</keyword>